<evidence type="ECO:0000256" key="2">
    <source>
        <dbReference type="SAM" id="SignalP"/>
    </source>
</evidence>
<sequence length="303" mass="31804">MNKKTLLLLAIATTILTMGAGCVNKPTTPENNSVLPFNGTAEPSDGSVGNVPYNGAPGPSDPVSVVVPENNSPYKLVASKTVSWNENKIVFTHGCDGVIKTESFPGTNRATFCIGKNQLIATQDGITTTVISEENITDAAQAPLLSKVQFTSFTNPTVIVHYAPNACATTNNCGVGQGRTVSAIAYDLKTSYFYTLNNFPTGGVWNNAGTKAFIMPNNSAGAGATNDVIHGYAIGNGPGTDAVRSLTNEKASAETSNPTDVSGNSLPYWANVDWTDNNTISATLVDLQGNASQLMIDFNDLKQ</sequence>
<dbReference type="EMBL" id="MFRE01000005">
    <property type="protein sequence ID" value="OGH95031.1"/>
    <property type="molecule type" value="Genomic_DNA"/>
</dbReference>
<reference evidence="3 4" key="1">
    <citation type="journal article" date="2016" name="Nat. Commun.">
        <title>Thousands of microbial genomes shed light on interconnected biogeochemical processes in an aquifer system.</title>
        <authorList>
            <person name="Anantharaman K."/>
            <person name="Brown C.T."/>
            <person name="Hug L.A."/>
            <person name="Sharon I."/>
            <person name="Castelle C.J."/>
            <person name="Probst A.J."/>
            <person name="Thomas B.C."/>
            <person name="Singh A."/>
            <person name="Wilkins M.J."/>
            <person name="Karaoz U."/>
            <person name="Brodie E.L."/>
            <person name="Williams K.H."/>
            <person name="Hubbard S.S."/>
            <person name="Banfield J.F."/>
        </authorList>
    </citation>
    <scope>NUCLEOTIDE SEQUENCE [LARGE SCALE GENOMIC DNA]</scope>
</reference>
<feature type="compositionally biased region" description="Polar residues" evidence="1">
    <location>
        <begin position="245"/>
        <end position="262"/>
    </location>
</feature>
<gene>
    <name evidence="3" type="ORF">A2538_05110</name>
</gene>
<accession>A0A1F6PFU8</accession>
<feature type="chain" id="PRO_5009526027" evidence="2">
    <location>
        <begin position="21"/>
        <end position="303"/>
    </location>
</feature>
<dbReference type="Proteomes" id="UP000178254">
    <property type="component" value="Unassembled WGS sequence"/>
</dbReference>
<comment type="caution">
    <text evidence="3">The sequence shown here is derived from an EMBL/GenBank/DDBJ whole genome shotgun (WGS) entry which is preliminary data.</text>
</comment>
<organism evidence="3 4">
    <name type="scientific">Candidatus Magasanikbacteria bacterium RIFOXYD2_FULL_41_14</name>
    <dbReference type="NCBI Taxonomy" id="1798709"/>
    <lineage>
        <taxon>Bacteria</taxon>
        <taxon>Candidatus Magasanikiibacteriota</taxon>
    </lineage>
</organism>
<proteinExistence type="predicted"/>
<dbReference type="AlphaFoldDB" id="A0A1F6PFU8"/>
<evidence type="ECO:0000313" key="4">
    <source>
        <dbReference type="Proteomes" id="UP000178254"/>
    </source>
</evidence>
<keyword evidence="2" id="KW-0732">Signal</keyword>
<name>A0A1F6PFU8_9BACT</name>
<protein>
    <submittedName>
        <fullName evidence="3">Uncharacterized protein</fullName>
    </submittedName>
</protein>
<evidence type="ECO:0000256" key="1">
    <source>
        <dbReference type="SAM" id="MobiDB-lite"/>
    </source>
</evidence>
<feature type="region of interest" description="Disordered" evidence="1">
    <location>
        <begin position="243"/>
        <end position="262"/>
    </location>
</feature>
<evidence type="ECO:0000313" key="3">
    <source>
        <dbReference type="EMBL" id="OGH95031.1"/>
    </source>
</evidence>
<dbReference type="PROSITE" id="PS51257">
    <property type="entry name" value="PROKAR_LIPOPROTEIN"/>
    <property type="match status" value="1"/>
</dbReference>
<feature type="signal peptide" evidence="2">
    <location>
        <begin position="1"/>
        <end position="20"/>
    </location>
</feature>
<dbReference type="STRING" id="1798709.A2538_05110"/>